<dbReference type="Gene3D" id="3.10.110.10">
    <property type="entry name" value="Ubiquitin Conjugating Enzyme"/>
    <property type="match status" value="1"/>
</dbReference>
<dbReference type="AlphaFoldDB" id="A0AAV5FCV9"/>
<dbReference type="PANTHER" id="PTHR24067">
    <property type="entry name" value="UBIQUITIN-CONJUGATING ENZYME E2"/>
    <property type="match status" value="1"/>
</dbReference>
<name>A0AAV5FCV9_ELECO</name>
<accession>A0AAV5FCV9</accession>
<gene>
    <name evidence="6" type="primary">gb20684</name>
    <name evidence="6" type="ORF">PR202_gb20684</name>
</gene>
<dbReference type="PROSITE" id="PS00183">
    <property type="entry name" value="UBC_1"/>
    <property type="match status" value="1"/>
</dbReference>
<feature type="region of interest" description="Disordered" evidence="4">
    <location>
        <begin position="1"/>
        <end position="102"/>
    </location>
</feature>
<dbReference type="SUPFAM" id="SSF54495">
    <property type="entry name" value="UBC-like"/>
    <property type="match status" value="2"/>
</dbReference>
<feature type="compositionally biased region" description="Polar residues" evidence="4">
    <location>
        <begin position="1"/>
        <end position="11"/>
    </location>
</feature>
<feature type="region of interest" description="Disordered" evidence="4">
    <location>
        <begin position="273"/>
        <end position="292"/>
    </location>
</feature>
<dbReference type="PROSITE" id="PS50127">
    <property type="entry name" value="UBC_2"/>
    <property type="match status" value="1"/>
</dbReference>
<evidence type="ECO:0000256" key="3">
    <source>
        <dbReference type="PROSITE-ProRule" id="PRU10133"/>
    </source>
</evidence>
<sequence>MVRTKIASNDPTVREESSEEEHQASPDTSSSSHDDLVPLAKRRKVVIKRRIGQGSSSGAQTVSVGQGGALPPRRALDKGKKPVKETHPKPRPKPCKSKSTSNEPLNIVRDLRVHAPAYPPHHDFKDYKKDAEALHTARRQNQYLMTDKEASDPRLSCEPVLKDSELRFMYEDLQPKYLGTTHGMHNFYFTLNRMLRVTIAPKAGKIGRTRSALRSKCGATRKTKELKAMRCLRMAPSVSPMVSHRSLRIPLPAMIGMILLLHPLPLTKNKLHKMNKKAQKTRTKATKKRRTLRMSTPARKRLMRDFKRLMQDPPAGISGAPQDNNILLWSAVIFGYDAEPSFFSSSLCGSQFDDVLYMSILLTALTTLRGMEGKPYNVDFCLFKNMWAHVLFSGTFKLTLQFTEEYPNKPPTVRFVSRMFHPNIYADGSICLDILQNQWSPIYDVAAILTSIQSLLCDPNPNSPANSEAARLFSENKREYNRKVREVVEVSWTVD</sequence>
<proteinExistence type="predicted"/>
<feature type="compositionally biased region" description="Basic residues" evidence="4">
    <location>
        <begin position="40"/>
        <end position="51"/>
    </location>
</feature>
<dbReference type="SMART" id="SM00212">
    <property type="entry name" value="UBCc"/>
    <property type="match status" value="1"/>
</dbReference>
<evidence type="ECO:0000313" key="7">
    <source>
        <dbReference type="Proteomes" id="UP001054889"/>
    </source>
</evidence>
<evidence type="ECO:0000256" key="2">
    <source>
        <dbReference type="ARBA" id="ARBA00022786"/>
    </source>
</evidence>
<feature type="compositionally biased region" description="Polar residues" evidence="4">
    <location>
        <begin position="53"/>
        <end position="64"/>
    </location>
</feature>
<dbReference type="EMBL" id="BQKI01000083">
    <property type="protein sequence ID" value="GJN32200.1"/>
    <property type="molecule type" value="Genomic_DNA"/>
</dbReference>
<evidence type="ECO:0000256" key="4">
    <source>
        <dbReference type="SAM" id="MobiDB-lite"/>
    </source>
</evidence>
<feature type="active site" description="Glycyl thioester intermediate" evidence="3">
    <location>
        <position position="431"/>
    </location>
</feature>
<reference evidence="6" key="1">
    <citation type="journal article" date="2018" name="DNA Res.">
        <title>Multiple hybrid de novo genome assembly of finger millet, an orphan allotetraploid crop.</title>
        <authorList>
            <person name="Hatakeyama M."/>
            <person name="Aluri S."/>
            <person name="Balachadran M.T."/>
            <person name="Sivarajan S.R."/>
            <person name="Patrignani A."/>
            <person name="Gruter S."/>
            <person name="Poveda L."/>
            <person name="Shimizu-Inatsugi R."/>
            <person name="Baeten J."/>
            <person name="Francoijs K.J."/>
            <person name="Nataraja K.N."/>
            <person name="Reddy Y.A.N."/>
            <person name="Phadnis S."/>
            <person name="Ravikumar R.L."/>
            <person name="Schlapbach R."/>
            <person name="Sreeman S.M."/>
            <person name="Shimizu K.K."/>
        </authorList>
    </citation>
    <scope>NUCLEOTIDE SEQUENCE</scope>
</reference>
<evidence type="ECO:0000259" key="5">
    <source>
        <dbReference type="PROSITE" id="PS50127"/>
    </source>
</evidence>
<feature type="compositionally biased region" description="Basic and acidic residues" evidence="4">
    <location>
        <begin position="12"/>
        <end position="24"/>
    </location>
</feature>
<feature type="compositionally biased region" description="Basic and acidic residues" evidence="4">
    <location>
        <begin position="74"/>
        <end position="88"/>
    </location>
</feature>
<keyword evidence="2" id="KW-0833">Ubl conjugation pathway</keyword>
<protein>
    <recommendedName>
        <fullName evidence="5">UBC core domain-containing protein</fullName>
    </recommendedName>
</protein>
<dbReference type="Proteomes" id="UP001054889">
    <property type="component" value="Unassembled WGS sequence"/>
</dbReference>
<organism evidence="6 7">
    <name type="scientific">Eleusine coracana subsp. coracana</name>
    <dbReference type="NCBI Taxonomy" id="191504"/>
    <lineage>
        <taxon>Eukaryota</taxon>
        <taxon>Viridiplantae</taxon>
        <taxon>Streptophyta</taxon>
        <taxon>Embryophyta</taxon>
        <taxon>Tracheophyta</taxon>
        <taxon>Spermatophyta</taxon>
        <taxon>Magnoliopsida</taxon>
        <taxon>Liliopsida</taxon>
        <taxon>Poales</taxon>
        <taxon>Poaceae</taxon>
        <taxon>PACMAD clade</taxon>
        <taxon>Chloridoideae</taxon>
        <taxon>Cynodonteae</taxon>
        <taxon>Eleusininae</taxon>
        <taxon>Eleusine</taxon>
    </lineage>
</organism>
<dbReference type="InterPro" id="IPR016135">
    <property type="entry name" value="UBQ-conjugating_enzyme/RWD"/>
</dbReference>
<dbReference type="InterPro" id="IPR023313">
    <property type="entry name" value="UBQ-conjugating_AS"/>
</dbReference>
<keyword evidence="1" id="KW-0808">Transferase</keyword>
<dbReference type="InterPro" id="IPR000608">
    <property type="entry name" value="UBC"/>
</dbReference>
<feature type="domain" description="UBC core" evidence="5">
    <location>
        <begin position="297"/>
        <end position="493"/>
    </location>
</feature>
<evidence type="ECO:0000313" key="6">
    <source>
        <dbReference type="EMBL" id="GJN32200.1"/>
    </source>
</evidence>
<evidence type="ECO:0000256" key="1">
    <source>
        <dbReference type="ARBA" id="ARBA00022679"/>
    </source>
</evidence>
<dbReference type="GO" id="GO:0016740">
    <property type="term" value="F:transferase activity"/>
    <property type="evidence" value="ECO:0007669"/>
    <property type="project" value="UniProtKB-KW"/>
</dbReference>
<reference evidence="6" key="2">
    <citation type="submission" date="2021-12" db="EMBL/GenBank/DDBJ databases">
        <title>Resequencing data analysis of finger millet.</title>
        <authorList>
            <person name="Hatakeyama M."/>
            <person name="Aluri S."/>
            <person name="Balachadran M.T."/>
            <person name="Sivarajan S.R."/>
            <person name="Poveda L."/>
            <person name="Shimizu-Inatsugi R."/>
            <person name="Schlapbach R."/>
            <person name="Sreeman S.M."/>
            <person name="Shimizu K.K."/>
        </authorList>
    </citation>
    <scope>NUCLEOTIDE SEQUENCE</scope>
</reference>
<dbReference type="InterPro" id="IPR050113">
    <property type="entry name" value="Ub_conjugating_enzyme"/>
</dbReference>
<comment type="caution">
    <text evidence="6">The sequence shown here is derived from an EMBL/GenBank/DDBJ whole genome shotgun (WGS) entry which is preliminary data.</text>
</comment>
<keyword evidence="7" id="KW-1185">Reference proteome</keyword>
<dbReference type="CDD" id="cd23790">
    <property type="entry name" value="UBCc_UBE2A_2B"/>
    <property type="match status" value="1"/>
</dbReference>
<dbReference type="Pfam" id="PF00179">
    <property type="entry name" value="UQ_con"/>
    <property type="match status" value="1"/>
</dbReference>